<keyword evidence="2" id="KW-0732">Signal</keyword>
<keyword evidence="1" id="KW-1133">Transmembrane helix</keyword>
<accession>A0A9X2L9S9</accession>
<dbReference type="NCBIfam" id="TIGR03370">
    <property type="entry name" value="VPLPA-CTERM"/>
    <property type="match status" value="1"/>
</dbReference>
<proteinExistence type="predicted"/>
<feature type="chain" id="PRO_5040981417" evidence="2">
    <location>
        <begin position="22"/>
        <end position="286"/>
    </location>
</feature>
<name>A0A9X2L9S9_9PROT</name>
<sequence length="286" mass="29458">MRKILAAAASVAVLAGVGAEAALLDLTKRDNDVVKTLTNDTVLSNLGFDTTMVDEVDVYNGVPNPQGDNPLILQVGQVLIRIEGFNDPVNGNEGFKGDCDGALDTGLTCGTGSNTAIDGIGIGDDEIDVQRSERVEITFHDGTTAGQGAAIAVNVTETFFLDLFFNVGFGDVDSAKAADRAESAVVTFETSTGTLSDEVFALMAKGTGSGFAQGPELLAALGDVTKIIFTSGSGDDDGTGDFALAGLNFNTGSNIENTVPVPAALPLFLAGLGGLTAFRRRQRTAK</sequence>
<gene>
    <name evidence="3" type="ORF">NOG11_10120</name>
</gene>
<dbReference type="EMBL" id="JANIBC010000007">
    <property type="protein sequence ID" value="MCQ8185750.1"/>
    <property type="molecule type" value="Genomic_DNA"/>
</dbReference>
<dbReference type="RefSeq" id="WP_256619637.1">
    <property type="nucleotide sequence ID" value="NZ_JANIBC010000007.1"/>
</dbReference>
<keyword evidence="4" id="KW-1185">Reference proteome</keyword>
<keyword evidence="1" id="KW-0472">Membrane</keyword>
<feature type="signal peptide" evidence="2">
    <location>
        <begin position="1"/>
        <end position="21"/>
    </location>
</feature>
<dbReference type="InterPro" id="IPR013424">
    <property type="entry name" value="Ice-binding_C"/>
</dbReference>
<evidence type="ECO:0000256" key="2">
    <source>
        <dbReference type="SAM" id="SignalP"/>
    </source>
</evidence>
<evidence type="ECO:0000313" key="3">
    <source>
        <dbReference type="EMBL" id="MCQ8185750.1"/>
    </source>
</evidence>
<protein>
    <submittedName>
        <fullName evidence="3">VPLPA-CTERM sorting domain-containing protein</fullName>
    </submittedName>
</protein>
<organism evidence="3 4">
    <name type="scientific">Parvularcula maris</name>
    <dbReference type="NCBI Taxonomy" id="2965077"/>
    <lineage>
        <taxon>Bacteria</taxon>
        <taxon>Pseudomonadati</taxon>
        <taxon>Pseudomonadota</taxon>
        <taxon>Alphaproteobacteria</taxon>
        <taxon>Parvularculales</taxon>
        <taxon>Parvularculaceae</taxon>
        <taxon>Parvularcula</taxon>
    </lineage>
</organism>
<dbReference type="InterPro" id="IPR022472">
    <property type="entry name" value="VPLPA-CTERM"/>
</dbReference>
<keyword evidence="1" id="KW-0812">Transmembrane</keyword>
<dbReference type="AlphaFoldDB" id="A0A9X2L9S9"/>
<evidence type="ECO:0000256" key="1">
    <source>
        <dbReference type="SAM" id="Phobius"/>
    </source>
</evidence>
<dbReference type="Proteomes" id="UP001142610">
    <property type="component" value="Unassembled WGS sequence"/>
</dbReference>
<evidence type="ECO:0000313" key="4">
    <source>
        <dbReference type="Proteomes" id="UP001142610"/>
    </source>
</evidence>
<feature type="transmembrane region" description="Helical" evidence="1">
    <location>
        <begin position="259"/>
        <end position="278"/>
    </location>
</feature>
<reference evidence="3" key="1">
    <citation type="submission" date="2022-07" db="EMBL/GenBank/DDBJ databases">
        <title>Parvularcula maris sp. nov., an algicidal bacterium isolated from seawater.</title>
        <authorList>
            <person name="Li F."/>
        </authorList>
    </citation>
    <scope>NUCLEOTIDE SEQUENCE</scope>
    <source>
        <strain evidence="3">BGMRC 0090</strain>
    </source>
</reference>
<dbReference type="NCBIfam" id="TIGR02595">
    <property type="entry name" value="PEP_CTERM"/>
    <property type="match status" value="1"/>
</dbReference>
<comment type="caution">
    <text evidence="3">The sequence shown here is derived from an EMBL/GenBank/DDBJ whole genome shotgun (WGS) entry which is preliminary data.</text>
</comment>